<dbReference type="InterPro" id="IPR010998">
    <property type="entry name" value="Integrase_recombinase_N"/>
</dbReference>
<dbReference type="InterPro" id="IPR050090">
    <property type="entry name" value="Tyrosine_recombinase_XerCD"/>
</dbReference>
<dbReference type="Gene3D" id="1.10.150.130">
    <property type="match status" value="1"/>
</dbReference>
<dbReference type="Pfam" id="PF00589">
    <property type="entry name" value="Phage_integrase"/>
    <property type="match status" value="1"/>
</dbReference>
<dbReference type="Gene3D" id="1.10.443.10">
    <property type="entry name" value="Intergrase catalytic core"/>
    <property type="match status" value="1"/>
</dbReference>
<reference evidence="8" key="2">
    <citation type="journal article" date="2016" name="Int. J. Syst. Evol. Microbiol.">
        <title>Complete genome sequence and cell structure of Limnochorda pilosa, a Gram-negative spore-former within the phylum Firmicutes.</title>
        <authorList>
            <person name="Watanabe M."/>
            <person name="Kojima H."/>
            <person name="Fukui M."/>
        </authorList>
    </citation>
    <scope>NUCLEOTIDE SEQUENCE [LARGE SCALE GENOMIC DNA]</scope>
    <source>
        <strain evidence="8">HC45</strain>
    </source>
</reference>
<dbReference type="RefSeq" id="WP_068138258.1">
    <property type="nucleotide sequence ID" value="NZ_AP014924.1"/>
</dbReference>
<dbReference type="GO" id="GO:0003677">
    <property type="term" value="F:DNA binding"/>
    <property type="evidence" value="ECO:0007669"/>
    <property type="project" value="UniProtKB-UniRule"/>
</dbReference>
<dbReference type="InterPro" id="IPR013762">
    <property type="entry name" value="Integrase-like_cat_sf"/>
</dbReference>
<dbReference type="Proteomes" id="UP000065807">
    <property type="component" value="Chromosome"/>
</dbReference>
<evidence type="ECO:0000256" key="4">
    <source>
        <dbReference type="PROSITE-ProRule" id="PRU01248"/>
    </source>
</evidence>
<dbReference type="PANTHER" id="PTHR30349:SF88">
    <property type="entry name" value="BLL1584 PROTEIN"/>
    <property type="match status" value="1"/>
</dbReference>
<dbReference type="GO" id="GO:0015074">
    <property type="term" value="P:DNA integration"/>
    <property type="evidence" value="ECO:0007669"/>
    <property type="project" value="UniProtKB-KW"/>
</dbReference>
<feature type="domain" description="Tyr recombinase" evidence="5">
    <location>
        <begin position="117"/>
        <end position="306"/>
    </location>
</feature>
<dbReference type="KEGG" id="lpil:LIP_2384"/>
<evidence type="ECO:0000256" key="1">
    <source>
        <dbReference type="ARBA" id="ARBA00022908"/>
    </source>
</evidence>
<reference evidence="8" key="1">
    <citation type="submission" date="2015-07" db="EMBL/GenBank/DDBJ databases">
        <title>Complete genome sequence and phylogenetic analysis of Limnochorda pilosa.</title>
        <authorList>
            <person name="Watanabe M."/>
            <person name="Kojima H."/>
            <person name="Fukui M."/>
        </authorList>
    </citation>
    <scope>NUCLEOTIDE SEQUENCE [LARGE SCALE GENOMIC DNA]</scope>
    <source>
        <strain evidence="8">HC45</strain>
    </source>
</reference>
<gene>
    <name evidence="7" type="ORF">LIP_2384</name>
</gene>
<dbReference type="GO" id="GO:0006310">
    <property type="term" value="P:DNA recombination"/>
    <property type="evidence" value="ECO:0007669"/>
    <property type="project" value="UniProtKB-KW"/>
</dbReference>
<dbReference type="InterPro" id="IPR002104">
    <property type="entry name" value="Integrase_catalytic"/>
</dbReference>
<keyword evidence="2 4" id="KW-0238">DNA-binding</keyword>
<evidence type="ECO:0000256" key="3">
    <source>
        <dbReference type="ARBA" id="ARBA00023172"/>
    </source>
</evidence>
<evidence type="ECO:0000313" key="8">
    <source>
        <dbReference type="Proteomes" id="UP000065807"/>
    </source>
</evidence>
<organism evidence="7 8">
    <name type="scientific">Limnochorda pilosa</name>
    <dbReference type="NCBI Taxonomy" id="1555112"/>
    <lineage>
        <taxon>Bacteria</taxon>
        <taxon>Bacillati</taxon>
        <taxon>Bacillota</taxon>
        <taxon>Limnochordia</taxon>
        <taxon>Limnochordales</taxon>
        <taxon>Limnochordaceae</taxon>
        <taxon>Limnochorda</taxon>
    </lineage>
</organism>
<evidence type="ECO:0000313" key="7">
    <source>
        <dbReference type="EMBL" id="BAS28225.1"/>
    </source>
</evidence>
<evidence type="ECO:0000256" key="2">
    <source>
        <dbReference type="ARBA" id="ARBA00023125"/>
    </source>
</evidence>
<dbReference type="SUPFAM" id="SSF56349">
    <property type="entry name" value="DNA breaking-rejoining enzymes"/>
    <property type="match status" value="1"/>
</dbReference>
<dbReference type="InterPro" id="IPR004107">
    <property type="entry name" value="Integrase_SAM-like_N"/>
</dbReference>
<dbReference type="OrthoDB" id="9801717at2"/>
<feature type="domain" description="Core-binding (CB)" evidence="6">
    <location>
        <begin position="3"/>
        <end position="94"/>
    </location>
</feature>
<dbReference type="InterPro" id="IPR011010">
    <property type="entry name" value="DNA_brk_join_enz"/>
</dbReference>
<keyword evidence="1" id="KW-0229">DNA integration</keyword>
<dbReference type="Pfam" id="PF02899">
    <property type="entry name" value="Phage_int_SAM_1"/>
    <property type="match status" value="1"/>
</dbReference>
<name>A0A0K2SM95_LIMPI</name>
<dbReference type="AlphaFoldDB" id="A0A0K2SM95"/>
<keyword evidence="3" id="KW-0233">DNA recombination</keyword>
<evidence type="ECO:0000259" key="5">
    <source>
        <dbReference type="PROSITE" id="PS51898"/>
    </source>
</evidence>
<dbReference type="InterPro" id="IPR044068">
    <property type="entry name" value="CB"/>
</dbReference>
<dbReference type="PANTHER" id="PTHR30349">
    <property type="entry name" value="PHAGE INTEGRASE-RELATED"/>
    <property type="match status" value="1"/>
</dbReference>
<accession>A0A0K2SM95</accession>
<dbReference type="STRING" id="1555112.LIP_2384"/>
<sequence>MRRTLGRAIADFLVHIRMERSFSRNTATAYRRDLRSFTRFLALQGADPELLDPEDIGRPDVRAYLVHLAAERGLKSSSASRHLACLRSFFRFLAEDERWQISHDPTLGVRHPKTARRVPSVLSVAEVERLLAASEKVSPYPQRDRALIQLLVQTGCRVGEVARLRLEHLDLDRNTATFLGKGEKDRVVPVTPTTVAQLRRYLEEERPRLARNASEASTGPGAAVFLNTRGRPLSAGGVRRLFREIRKHAGIGKRVTVHTLRYTCLTFLMEAGVDLRMLQELAGHASLHTTQLYTHLAQWRKTDAVMKHPFA</sequence>
<dbReference type="PROSITE" id="PS51900">
    <property type="entry name" value="CB"/>
    <property type="match status" value="1"/>
</dbReference>
<protein>
    <submittedName>
        <fullName evidence="7">Tyrosine recombinase XerD</fullName>
    </submittedName>
</protein>
<keyword evidence="8" id="KW-1185">Reference proteome</keyword>
<dbReference type="EMBL" id="AP014924">
    <property type="protein sequence ID" value="BAS28225.1"/>
    <property type="molecule type" value="Genomic_DNA"/>
</dbReference>
<proteinExistence type="predicted"/>
<dbReference type="PROSITE" id="PS51898">
    <property type="entry name" value="TYR_RECOMBINASE"/>
    <property type="match status" value="1"/>
</dbReference>
<evidence type="ECO:0000259" key="6">
    <source>
        <dbReference type="PROSITE" id="PS51900"/>
    </source>
</evidence>